<name>A0A812ATR2_ACAPH</name>
<evidence type="ECO:0000313" key="5">
    <source>
        <dbReference type="EMBL" id="CAE1157076.1"/>
    </source>
</evidence>
<evidence type="ECO:0000256" key="4">
    <source>
        <dbReference type="SAM" id="Phobius"/>
    </source>
</evidence>
<dbReference type="GO" id="GO:0080008">
    <property type="term" value="C:Cul4-RING E3 ubiquitin ligase complex"/>
    <property type="evidence" value="ECO:0007669"/>
    <property type="project" value="TreeGrafter"/>
</dbReference>
<accession>A0A812ATR2</accession>
<keyword evidence="6" id="KW-1185">Reference proteome</keyword>
<evidence type="ECO:0000313" key="6">
    <source>
        <dbReference type="Proteomes" id="UP000597762"/>
    </source>
</evidence>
<dbReference type="PANTHER" id="PTHR19860:SF14">
    <property type="entry name" value="DUF4062 DOMAIN-CONTAINING PROTEIN"/>
    <property type="match status" value="1"/>
</dbReference>
<feature type="region of interest" description="Disordered" evidence="3">
    <location>
        <begin position="553"/>
        <end position="582"/>
    </location>
</feature>
<evidence type="ECO:0000256" key="1">
    <source>
        <dbReference type="ARBA" id="ARBA00022737"/>
    </source>
</evidence>
<dbReference type="InterPro" id="IPR051191">
    <property type="entry name" value="DCAF12"/>
</dbReference>
<evidence type="ECO:0000256" key="2">
    <source>
        <dbReference type="PROSITE-ProRule" id="PRU00339"/>
    </source>
</evidence>
<feature type="transmembrane region" description="Helical" evidence="4">
    <location>
        <begin position="1195"/>
        <end position="1213"/>
    </location>
</feature>
<dbReference type="Gene3D" id="1.25.40.10">
    <property type="entry name" value="Tetratricopeptide repeat domain"/>
    <property type="match status" value="2"/>
</dbReference>
<dbReference type="InterPro" id="IPR011990">
    <property type="entry name" value="TPR-like_helical_dom_sf"/>
</dbReference>
<feature type="compositionally biased region" description="Basic and acidic residues" evidence="3">
    <location>
        <begin position="562"/>
        <end position="576"/>
    </location>
</feature>
<protein>
    <submittedName>
        <fullName evidence="5">Uncharacterized protein</fullName>
    </submittedName>
</protein>
<feature type="region of interest" description="Disordered" evidence="3">
    <location>
        <begin position="1163"/>
        <end position="1188"/>
    </location>
</feature>
<dbReference type="InterPro" id="IPR027417">
    <property type="entry name" value="P-loop_NTPase"/>
</dbReference>
<keyword evidence="1" id="KW-0677">Repeat</keyword>
<dbReference type="Proteomes" id="UP000597762">
    <property type="component" value="Unassembled WGS sequence"/>
</dbReference>
<reference evidence="5" key="1">
    <citation type="submission" date="2021-01" db="EMBL/GenBank/DDBJ databases">
        <authorList>
            <person name="Li R."/>
            <person name="Bekaert M."/>
        </authorList>
    </citation>
    <scope>NUCLEOTIDE SEQUENCE</scope>
    <source>
        <strain evidence="5">Farmed</strain>
    </source>
</reference>
<evidence type="ECO:0000256" key="3">
    <source>
        <dbReference type="SAM" id="MobiDB-lite"/>
    </source>
</evidence>
<comment type="caution">
    <text evidence="5">The sequence shown here is derived from an EMBL/GenBank/DDBJ whole genome shotgun (WGS) entry which is preliminary data.</text>
</comment>
<organism evidence="5 6">
    <name type="scientific">Acanthosepion pharaonis</name>
    <name type="common">Pharaoh cuttlefish</name>
    <name type="synonym">Sepia pharaonis</name>
    <dbReference type="NCBI Taxonomy" id="158019"/>
    <lineage>
        <taxon>Eukaryota</taxon>
        <taxon>Metazoa</taxon>
        <taxon>Spiralia</taxon>
        <taxon>Lophotrochozoa</taxon>
        <taxon>Mollusca</taxon>
        <taxon>Cephalopoda</taxon>
        <taxon>Coleoidea</taxon>
        <taxon>Decapodiformes</taxon>
        <taxon>Sepiida</taxon>
        <taxon>Sepiina</taxon>
        <taxon>Sepiidae</taxon>
        <taxon>Acanthosepion</taxon>
    </lineage>
</organism>
<sequence length="1242" mass="143631">MACALANGEHAEVIPVKLFITTYAEDFFSERELLRKEIQPELETWGNINNVKLEVHHVKWGSKHPDKRTPSELQGVQSKIEDCYYNNVMPLFLNFTSESLGWVPTWGDYHDRFIESYLKTYGLTSLDLEVMYGAYREDNLNSLFLYRCDDFLDSLPHEEKSAFPQKMSKSDQLASESGNKIHQRFPPDRIIKYKPVYKGLTGKRKRPKLHFNDSLKELIVEFVKMRVLQDYLGQPCHKGAYYDRMTRQLHESFMYKKSERVMGREAIVNKIEEYVVKEERDVPLILVGGAGCGKSSVLCRAAAVISAKASNDLKSACGRKWHVYYHFVGAVPGSTTVEVMLKRLLREMDVANDSNMPKDLDATAQMCCSMLSNPNTRPLIMFVDALNQFVDDQAARVLSWLPRKLAPQVRIIFSSIENSQQHETLLKRETKPIEINIAPLDVESRKDMVKNLLKADANVTLSDNQLSDLMNTESSENPLWLSVACEELKHVDPMEIDQKIKELPDGLLNLLERVLSRFERTPSGNLVTATLCLLEASSAGLLESEMRQILGNKSTLMPPSPFDEKEEKESSEKESNKQCQHLPEEEWQSVYNILKPFLRPYGDSKEGRIDFYHRAVSKAVRKLYFEPGENELDKGHSYYWWHKKLADFFEVTPNIDRMIEEYPYQLVCLDDTYRLSKCLCDWRLFDALYHEEYSSTLLSLWRKVGPANVMVGYYEKALSGFEESENVMEELVSIRYEKVCRVVIQAGKNHEALELLKTAMKIEEKELGARNHRMVELYALMAEIYDEKLKLNDFVSPSQLPDLRKAISYGKKAIALRKKLSGRYHKFKLGMSLMKLAFNMESWEACGGSSEMSGNEALAEGNRCIDMALKIFQELNDIGHYAEALMTKGVLAPRGSMEQLKLYNQAMDLCMQMYGEYHILTSRLYINIGIVYEDNKEYRKAYEYFKKWARVSEEILGPDHPKTRRAKGVLQETRYRRIAQELDEWDYERLDNDDGDILDDDDDDDDEAENPDFEHYYDDAITHLTEHRGGSTYNGNVLDNNRVSMVESVEGLNQENQAGNFESNSDDDDDNDEEDFESPVNNGFVNRLVPQPEYPSDLEESDREHSDNENFFDDNCEDYDEQYTLLVDHIPAIEDFNVHPHDEDNDYDIVNLAAVDYLDDNRYADDTDQDTDVNDSDNVFSEGSSSNNPRDSLRVFLSFFSLLFLFLFSFSFFSLSLSFLFSFFSLLFLFSFFFSFFLFFPF</sequence>
<keyword evidence="4" id="KW-1133">Transmembrane helix</keyword>
<keyword evidence="2" id="KW-0802">TPR repeat</keyword>
<dbReference type="Gene3D" id="3.40.50.300">
    <property type="entry name" value="P-loop containing nucleotide triphosphate hydrolases"/>
    <property type="match status" value="1"/>
</dbReference>
<proteinExistence type="predicted"/>
<feature type="region of interest" description="Disordered" evidence="3">
    <location>
        <begin position="990"/>
        <end position="1015"/>
    </location>
</feature>
<feature type="region of interest" description="Disordered" evidence="3">
    <location>
        <begin position="1053"/>
        <end position="1114"/>
    </location>
</feature>
<keyword evidence="4" id="KW-0812">Transmembrane</keyword>
<keyword evidence="4" id="KW-0472">Membrane</keyword>
<dbReference type="PROSITE" id="PS50005">
    <property type="entry name" value="TPR"/>
    <property type="match status" value="1"/>
</dbReference>
<feature type="repeat" description="TPR" evidence="2">
    <location>
        <begin position="922"/>
        <end position="955"/>
    </location>
</feature>
<dbReference type="EMBL" id="CAHIKZ030000167">
    <property type="protein sequence ID" value="CAE1157076.1"/>
    <property type="molecule type" value="Genomic_DNA"/>
</dbReference>
<dbReference type="SUPFAM" id="SSF52540">
    <property type="entry name" value="P-loop containing nucleoside triphosphate hydrolases"/>
    <property type="match status" value="1"/>
</dbReference>
<dbReference type="Pfam" id="PF13374">
    <property type="entry name" value="TPR_10"/>
    <property type="match status" value="1"/>
</dbReference>
<gene>
    <name evidence="5" type="ORF">SPHA_5010</name>
</gene>
<dbReference type="PANTHER" id="PTHR19860">
    <property type="entry name" value="DDB1- AND CUL4-ASSOCIATED FACTOR 12-RELATED"/>
    <property type="match status" value="1"/>
</dbReference>
<dbReference type="OrthoDB" id="2325716at2759"/>
<dbReference type="InterPro" id="IPR019734">
    <property type="entry name" value="TPR_rpt"/>
</dbReference>
<dbReference type="AlphaFoldDB" id="A0A812ATR2"/>
<feature type="compositionally biased region" description="Polar residues" evidence="3">
    <location>
        <begin position="1179"/>
        <end position="1188"/>
    </location>
</feature>
<feature type="transmembrane region" description="Helical" evidence="4">
    <location>
        <begin position="1220"/>
        <end position="1240"/>
    </location>
</feature>
<feature type="compositionally biased region" description="Acidic residues" evidence="3">
    <location>
        <begin position="1064"/>
        <end position="1077"/>
    </location>
</feature>
<feature type="compositionally biased region" description="Acidic residues" evidence="3">
    <location>
        <begin position="993"/>
        <end position="1011"/>
    </location>
</feature>
<dbReference type="SUPFAM" id="SSF48452">
    <property type="entry name" value="TPR-like"/>
    <property type="match status" value="2"/>
</dbReference>
<feature type="compositionally biased region" description="Acidic residues" evidence="3">
    <location>
        <begin position="1166"/>
        <end position="1175"/>
    </location>
</feature>